<name>A0A699TZT0_TANCI</name>
<sequence length="142" mass="15374">MQQPHGLAHPQVGLEIALVDVGHKHGSRGIHARADGAHSGRQNGRHQQTHEARRHFGHDEMRHHLVAVVSGLELGGGLGELRGGGLAGEATEAEFMVVLPDFHDLGKPAGQVAHYQVQNEQRARRLDNALYYLGPDDGFNAP</sequence>
<gene>
    <name evidence="2" type="ORF">Tci_887252</name>
</gene>
<dbReference type="AlphaFoldDB" id="A0A699TZT0"/>
<comment type="caution">
    <text evidence="2">The sequence shown here is derived from an EMBL/GenBank/DDBJ whole genome shotgun (WGS) entry which is preliminary data.</text>
</comment>
<evidence type="ECO:0000256" key="1">
    <source>
        <dbReference type="SAM" id="MobiDB-lite"/>
    </source>
</evidence>
<proteinExistence type="predicted"/>
<accession>A0A699TZT0</accession>
<protein>
    <submittedName>
        <fullName evidence="2">Uncharacterized protein</fullName>
    </submittedName>
</protein>
<dbReference type="EMBL" id="BKCJ011285412">
    <property type="protein sequence ID" value="GFD15283.1"/>
    <property type="molecule type" value="Genomic_DNA"/>
</dbReference>
<organism evidence="2">
    <name type="scientific">Tanacetum cinerariifolium</name>
    <name type="common">Dalmatian daisy</name>
    <name type="synonym">Chrysanthemum cinerariifolium</name>
    <dbReference type="NCBI Taxonomy" id="118510"/>
    <lineage>
        <taxon>Eukaryota</taxon>
        <taxon>Viridiplantae</taxon>
        <taxon>Streptophyta</taxon>
        <taxon>Embryophyta</taxon>
        <taxon>Tracheophyta</taxon>
        <taxon>Spermatophyta</taxon>
        <taxon>Magnoliopsida</taxon>
        <taxon>eudicotyledons</taxon>
        <taxon>Gunneridae</taxon>
        <taxon>Pentapetalae</taxon>
        <taxon>asterids</taxon>
        <taxon>campanulids</taxon>
        <taxon>Asterales</taxon>
        <taxon>Asteraceae</taxon>
        <taxon>Asteroideae</taxon>
        <taxon>Anthemideae</taxon>
        <taxon>Anthemidinae</taxon>
        <taxon>Tanacetum</taxon>
    </lineage>
</organism>
<feature type="region of interest" description="Disordered" evidence="1">
    <location>
        <begin position="25"/>
        <end position="51"/>
    </location>
</feature>
<reference evidence="2" key="1">
    <citation type="journal article" date="2019" name="Sci. Rep.">
        <title>Draft genome of Tanacetum cinerariifolium, the natural source of mosquito coil.</title>
        <authorList>
            <person name="Yamashiro T."/>
            <person name="Shiraishi A."/>
            <person name="Satake H."/>
            <person name="Nakayama K."/>
        </authorList>
    </citation>
    <scope>NUCLEOTIDE SEQUENCE</scope>
</reference>
<evidence type="ECO:0000313" key="2">
    <source>
        <dbReference type="EMBL" id="GFD15283.1"/>
    </source>
</evidence>